<dbReference type="Proteomes" id="UP001558613">
    <property type="component" value="Unassembled WGS sequence"/>
</dbReference>
<sequence>MNPAGSGAEQLFCYSFPQQLEAVILSCDESVCMCAFLPQAVRTASVLECCVKEGTYIVCVLGVWDWCVYDRNSFITVETAARGDGSWSLGFLHSPERDLL</sequence>
<comment type="caution">
    <text evidence="1">The sequence shown here is derived from an EMBL/GenBank/DDBJ whole genome shotgun (WGS) entry which is preliminary data.</text>
</comment>
<organism evidence="1 2">
    <name type="scientific">Cirrhinus molitorella</name>
    <name type="common">mud carp</name>
    <dbReference type="NCBI Taxonomy" id="172907"/>
    <lineage>
        <taxon>Eukaryota</taxon>
        <taxon>Metazoa</taxon>
        <taxon>Chordata</taxon>
        <taxon>Craniata</taxon>
        <taxon>Vertebrata</taxon>
        <taxon>Euteleostomi</taxon>
        <taxon>Actinopterygii</taxon>
        <taxon>Neopterygii</taxon>
        <taxon>Teleostei</taxon>
        <taxon>Ostariophysi</taxon>
        <taxon>Cypriniformes</taxon>
        <taxon>Cyprinidae</taxon>
        <taxon>Labeoninae</taxon>
        <taxon>Labeonini</taxon>
        <taxon>Cirrhinus</taxon>
    </lineage>
</organism>
<accession>A0ABR3LYG3</accession>
<name>A0ABR3LYG3_9TELE</name>
<protein>
    <submittedName>
        <fullName evidence="1">Uncharacterized protein</fullName>
    </submittedName>
</protein>
<reference evidence="1 2" key="1">
    <citation type="submission" date="2023-09" db="EMBL/GenBank/DDBJ databases">
        <authorList>
            <person name="Wang M."/>
        </authorList>
    </citation>
    <scope>NUCLEOTIDE SEQUENCE [LARGE SCALE GENOMIC DNA]</scope>
    <source>
        <strain evidence="1">GT-2023</strain>
        <tissue evidence="1">Liver</tissue>
    </source>
</reference>
<keyword evidence="2" id="KW-1185">Reference proteome</keyword>
<evidence type="ECO:0000313" key="1">
    <source>
        <dbReference type="EMBL" id="KAL1257071.1"/>
    </source>
</evidence>
<proteinExistence type="predicted"/>
<evidence type="ECO:0000313" key="2">
    <source>
        <dbReference type="Proteomes" id="UP001558613"/>
    </source>
</evidence>
<dbReference type="EMBL" id="JAYMGO010000018">
    <property type="protein sequence ID" value="KAL1257071.1"/>
    <property type="molecule type" value="Genomic_DNA"/>
</dbReference>
<gene>
    <name evidence="1" type="ORF">QQF64_012616</name>
</gene>